<sequence>MKRYPYVARAVAEGKDSAIFYVGKRRQKIEITQETKEVCKIIEEISKRETNEDVLCMIDGIKKGRCDVAIIHDVHWEKNAYYDKKRKFIEKVYKCCIKLQLVDYEEIINEEIV</sequence>
<protein>
    <submittedName>
        <fullName evidence="1">Uncharacterized protein</fullName>
    </submittedName>
</protein>
<dbReference type="AlphaFoldDB" id="A0A4Q2KA71"/>
<accession>A0A4Q2KA71</accession>
<comment type="caution">
    <text evidence="1">The sequence shown here is derived from an EMBL/GenBank/DDBJ whole genome shotgun (WGS) entry which is preliminary data.</text>
</comment>
<dbReference type="EMBL" id="SDOZ01000002">
    <property type="protein sequence ID" value="RXZ61504.1"/>
    <property type="molecule type" value="Genomic_DNA"/>
</dbReference>
<gene>
    <name evidence="1" type="ORF">ESZ91_03680</name>
</gene>
<evidence type="ECO:0000313" key="1">
    <source>
        <dbReference type="EMBL" id="RXZ61504.1"/>
    </source>
</evidence>
<evidence type="ECO:0000313" key="2">
    <source>
        <dbReference type="Proteomes" id="UP000291269"/>
    </source>
</evidence>
<name>A0A4Q2KA71_9FIRM</name>
<organism evidence="1 2">
    <name type="scientific">Candidatus Borkfalkia ceftriaxoniphila</name>
    <dbReference type="NCBI Taxonomy" id="2508949"/>
    <lineage>
        <taxon>Bacteria</taxon>
        <taxon>Bacillati</taxon>
        <taxon>Bacillota</taxon>
        <taxon>Clostridia</taxon>
        <taxon>Christensenellales</taxon>
        <taxon>Christensenellaceae</taxon>
        <taxon>Candidatus Borkfalkia</taxon>
    </lineage>
</organism>
<reference evidence="1 2" key="1">
    <citation type="journal article" date="2019" name="Gut">
        <title>Antibiotics-induced monodominance of a novel gut bacterial order.</title>
        <authorList>
            <person name="Hildebrand F."/>
            <person name="Moitinho-Silva L."/>
            <person name="Blasche S."/>
            <person name="Jahn M.T."/>
            <person name="Gossmann T.I."/>
            <person name="Heuerta-Cepas J."/>
            <person name="Hercog R."/>
            <person name="Luetge M."/>
            <person name="Bahram M."/>
            <person name="Pryszlak A."/>
            <person name="Alves R.J."/>
            <person name="Waszak S.M."/>
            <person name="Zhu A."/>
            <person name="Ye L."/>
            <person name="Costea P.I."/>
            <person name="Aalvink S."/>
            <person name="Belzer C."/>
            <person name="Forslund S.K."/>
            <person name="Sunagawa S."/>
            <person name="Hentschel U."/>
            <person name="Merten C."/>
            <person name="Patil K.R."/>
            <person name="Benes V."/>
            <person name="Bork P."/>
        </authorList>
    </citation>
    <scope>NUCLEOTIDE SEQUENCE [LARGE SCALE GENOMIC DNA]</scope>
    <source>
        <strain evidence="1 2">HDS1380</strain>
    </source>
</reference>
<dbReference type="Proteomes" id="UP000291269">
    <property type="component" value="Unassembled WGS sequence"/>
</dbReference>
<proteinExistence type="predicted"/>
<keyword evidence="2" id="KW-1185">Reference proteome</keyword>